<dbReference type="Gene3D" id="3.40.50.1820">
    <property type="entry name" value="alpha/beta hydrolase"/>
    <property type="match status" value="1"/>
</dbReference>
<dbReference type="PANTHER" id="PTHR40841:SF2">
    <property type="entry name" value="SIDEROPHORE-DEGRADING ESTERASE (EUROFUNG)"/>
    <property type="match status" value="1"/>
</dbReference>
<dbReference type="EMBL" id="DMAI01000238">
    <property type="protein sequence ID" value="HAE48725.1"/>
    <property type="molecule type" value="Genomic_DNA"/>
</dbReference>
<comment type="similarity">
    <text evidence="1">Belongs to the esterase D family.</text>
</comment>
<protein>
    <recommendedName>
        <fullName evidence="5">Esterase</fullName>
    </recommendedName>
</protein>
<dbReference type="InterPro" id="IPR029058">
    <property type="entry name" value="AB_hydrolase_fold"/>
</dbReference>
<dbReference type="AlphaFoldDB" id="A0A3B9ILP7"/>
<sequence length="331" mass="35054">MRLRRNPSCGPMGARIDLLEMPVVLRPLMPFAAAFVLAFALSGAPLPARAAGAPGVADAVPVAPGLHAFDLTAARNGLTYRVDVSVPPVTPPPGGFPVLYVLDGNAFFGVAGTVAGLLTADRPIVVVAIGYPGVVGFDMARRYLDLTSAVTPEGRAMMGNRAPKVPTGGDEAFLDLILNEIRPEVARRFPVNDDAATLFGHSLGGRFVLHAAFTRPDAFTRWVASSPSIWWNDREVLAEEAAFAARADRPVLDLTLTVGGAEQAAEPDDAPDRIAFRRMARMVDGVRDMHDRLTKLEGEAGRIDLLVVPDEGHMSAVPAALARAVRRAAGG</sequence>
<evidence type="ECO:0000313" key="4">
    <source>
        <dbReference type="Proteomes" id="UP000257706"/>
    </source>
</evidence>
<dbReference type="PANTHER" id="PTHR40841">
    <property type="entry name" value="SIDEROPHORE TRIACETYLFUSARININE C ESTERASE"/>
    <property type="match status" value="1"/>
</dbReference>
<proteinExistence type="inferred from homology"/>
<accession>A0A3B9ILP7</accession>
<evidence type="ECO:0008006" key="5">
    <source>
        <dbReference type="Google" id="ProtNLM"/>
    </source>
</evidence>
<organism evidence="3 4">
    <name type="scientific">Tistrella mobilis</name>
    <dbReference type="NCBI Taxonomy" id="171437"/>
    <lineage>
        <taxon>Bacteria</taxon>
        <taxon>Pseudomonadati</taxon>
        <taxon>Pseudomonadota</taxon>
        <taxon>Alphaproteobacteria</taxon>
        <taxon>Geminicoccales</taxon>
        <taxon>Geminicoccaceae</taxon>
        <taxon>Tistrella</taxon>
    </lineage>
</organism>
<comment type="caution">
    <text evidence="3">The sequence shown here is derived from an EMBL/GenBank/DDBJ whole genome shotgun (WGS) entry which is preliminary data.</text>
</comment>
<evidence type="ECO:0000313" key="3">
    <source>
        <dbReference type="EMBL" id="HAE48725.1"/>
    </source>
</evidence>
<dbReference type="InterPro" id="IPR000801">
    <property type="entry name" value="Esterase-like"/>
</dbReference>
<dbReference type="InterPro" id="IPR052558">
    <property type="entry name" value="Siderophore_Hydrolase_D"/>
</dbReference>
<evidence type="ECO:0000256" key="1">
    <source>
        <dbReference type="ARBA" id="ARBA00005622"/>
    </source>
</evidence>
<dbReference type="GO" id="GO:0016788">
    <property type="term" value="F:hydrolase activity, acting on ester bonds"/>
    <property type="evidence" value="ECO:0007669"/>
    <property type="project" value="TreeGrafter"/>
</dbReference>
<evidence type="ECO:0000256" key="2">
    <source>
        <dbReference type="ARBA" id="ARBA00022801"/>
    </source>
</evidence>
<dbReference type="Pfam" id="PF00756">
    <property type="entry name" value="Esterase"/>
    <property type="match status" value="1"/>
</dbReference>
<reference evidence="3 4" key="1">
    <citation type="journal article" date="2018" name="Nat. Biotechnol.">
        <title>A standardized bacterial taxonomy based on genome phylogeny substantially revises the tree of life.</title>
        <authorList>
            <person name="Parks D.H."/>
            <person name="Chuvochina M."/>
            <person name="Waite D.W."/>
            <person name="Rinke C."/>
            <person name="Skarshewski A."/>
            <person name="Chaumeil P.A."/>
            <person name="Hugenholtz P."/>
        </authorList>
    </citation>
    <scope>NUCLEOTIDE SEQUENCE [LARGE SCALE GENOMIC DNA]</scope>
    <source>
        <strain evidence="3">UBA8739</strain>
    </source>
</reference>
<gene>
    <name evidence="3" type="ORF">DCK97_15015</name>
</gene>
<keyword evidence="2" id="KW-0378">Hydrolase</keyword>
<dbReference type="Proteomes" id="UP000257706">
    <property type="component" value="Unassembled WGS sequence"/>
</dbReference>
<dbReference type="SUPFAM" id="SSF53474">
    <property type="entry name" value="alpha/beta-Hydrolases"/>
    <property type="match status" value="1"/>
</dbReference>
<name>A0A3B9ILP7_9PROT</name>